<dbReference type="Proteomes" id="UP000027982">
    <property type="component" value="Chromosome"/>
</dbReference>
<evidence type="ECO:0000313" key="1">
    <source>
        <dbReference type="EMBL" id="AIE87762.1"/>
    </source>
</evidence>
<dbReference type="HOGENOM" id="CLU_2537593_0_0_0"/>
<dbReference type="KEGG" id="fgi:OP10G_4394"/>
<dbReference type="EMBL" id="CP007139">
    <property type="protein sequence ID" value="AIE87762.1"/>
    <property type="molecule type" value="Genomic_DNA"/>
</dbReference>
<keyword evidence="2" id="KW-1185">Reference proteome</keyword>
<sequence length="83" mass="9562">MDYQKLRNAASGAQLCWVAKTPEQLADARKRAGKRDLFFLDPHKKTFPPKLFAFTPQAVWLDGQGYVVKQRVGARMINEEVRR</sequence>
<dbReference type="AlphaFoldDB" id="A0A068NWL8"/>
<evidence type="ECO:0000313" key="2">
    <source>
        <dbReference type="Proteomes" id="UP000027982"/>
    </source>
</evidence>
<organism evidence="1 2">
    <name type="scientific">Fimbriimonas ginsengisoli Gsoil 348</name>
    <dbReference type="NCBI Taxonomy" id="661478"/>
    <lineage>
        <taxon>Bacteria</taxon>
        <taxon>Bacillati</taxon>
        <taxon>Armatimonadota</taxon>
        <taxon>Fimbriimonadia</taxon>
        <taxon>Fimbriimonadales</taxon>
        <taxon>Fimbriimonadaceae</taxon>
        <taxon>Fimbriimonas</taxon>
    </lineage>
</organism>
<accession>A0A068NWL8</accession>
<reference evidence="1 2" key="1">
    <citation type="journal article" date="2014" name="PLoS ONE">
        <title>The first complete genome sequence of the class fimbriimonadia in the phylum armatimonadetes.</title>
        <authorList>
            <person name="Hu Z.Y."/>
            <person name="Wang Y.Z."/>
            <person name="Im W.T."/>
            <person name="Wang S.Y."/>
            <person name="Zhao G.P."/>
            <person name="Zheng H.J."/>
            <person name="Quan Z.X."/>
        </authorList>
    </citation>
    <scope>NUCLEOTIDE SEQUENCE [LARGE SCALE GENOMIC DNA]</scope>
    <source>
        <strain evidence="1">Gsoil 348</strain>
    </source>
</reference>
<protein>
    <submittedName>
        <fullName evidence="1">Uncharacterized protein</fullName>
    </submittedName>
</protein>
<name>A0A068NWL8_FIMGI</name>
<proteinExistence type="predicted"/>
<gene>
    <name evidence="1" type="ORF">OP10G_4394</name>
</gene>